<comment type="caution">
    <text evidence="2">The sequence shown here is derived from an EMBL/GenBank/DDBJ whole genome shotgun (WGS) entry which is preliminary data.</text>
</comment>
<keyword evidence="1" id="KW-1133">Transmembrane helix</keyword>
<evidence type="ECO:0000256" key="1">
    <source>
        <dbReference type="SAM" id="Phobius"/>
    </source>
</evidence>
<sequence>MDKILYVLFLTGICIWQLPALHSLYMTFRSRVYIRRNLKKVTSENLFLKRSPLGQHLALVIEGAETEKFFTSLENFYLISLILGAGSGLAAYLATGPFMALLCGIFMGLLPYTILMARLYGRRVSRSKEGDVLLQELLNNYKIHDFNIKEAIEVTAAELDKAPESRKLLLQLAKGLQKSVTKEEVDQHLTAFRYGIDTAWGNALSTNIFFAYLYGVRVDNALEDLLASMIKSRKVIEHGKRENNEAKLILKYLAPVSFLLTVVGACRYFGFTPTKFIRYQFGTVLGLQWFLIMTMMYLASLLLNVFLSREKMDI</sequence>
<feature type="transmembrane region" description="Helical" evidence="1">
    <location>
        <begin position="290"/>
        <end position="307"/>
    </location>
</feature>
<keyword evidence="3" id="KW-1185">Reference proteome</keyword>
<protein>
    <recommendedName>
        <fullName evidence="4">Type II secretion system protein GspF domain-containing protein</fullName>
    </recommendedName>
</protein>
<evidence type="ECO:0000313" key="3">
    <source>
        <dbReference type="Proteomes" id="UP000446866"/>
    </source>
</evidence>
<dbReference type="EMBL" id="QXWK01000025">
    <property type="protein sequence ID" value="NBH62486.1"/>
    <property type="molecule type" value="Genomic_DNA"/>
</dbReference>
<dbReference type="AlphaFoldDB" id="A0A845QLH3"/>
<keyword evidence="1" id="KW-0472">Membrane</keyword>
<evidence type="ECO:0008006" key="4">
    <source>
        <dbReference type="Google" id="ProtNLM"/>
    </source>
</evidence>
<gene>
    <name evidence="2" type="ORF">D0435_12585</name>
</gene>
<feature type="transmembrane region" description="Helical" evidence="1">
    <location>
        <begin position="76"/>
        <end position="93"/>
    </location>
</feature>
<feature type="transmembrane region" description="Helical" evidence="1">
    <location>
        <begin position="99"/>
        <end position="120"/>
    </location>
</feature>
<dbReference type="Proteomes" id="UP000446866">
    <property type="component" value="Unassembled WGS sequence"/>
</dbReference>
<accession>A0A845QLH3</accession>
<name>A0A845QLH3_9FIRM</name>
<proteinExistence type="predicted"/>
<evidence type="ECO:0000313" key="2">
    <source>
        <dbReference type="EMBL" id="NBH62486.1"/>
    </source>
</evidence>
<organism evidence="2 3">
    <name type="scientific">Anaerotruncus colihominis</name>
    <dbReference type="NCBI Taxonomy" id="169435"/>
    <lineage>
        <taxon>Bacteria</taxon>
        <taxon>Bacillati</taxon>
        <taxon>Bacillota</taxon>
        <taxon>Clostridia</taxon>
        <taxon>Eubacteriales</taxon>
        <taxon>Oscillospiraceae</taxon>
        <taxon>Anaerotruncus</taxon>
    </lineage>
</organism>
<keyword evidence="1" id="KW-0812">Transmembrane</keyword>
<feature type="transmembrane region" description="Helical" evidence="1">
    <location>
        <begin position="6"/>
        <end position="28"/>
    </location>
</feature>
<feature type="transmembrane region" description="Helical" evidence="1">
    <location>
        <begin position="249"/>
        <end position="270"/>
    </location>
</feature>
<dbReference type="RefSeq" id="WP_160202774.1">
    <property type="nucleotide sequence ID" value="NZ_QXWK01000025.1"/>
</dbReference>
<reference evidence="2 3" key="1">
    <citation type="submission" date="2018-08" db="EMBL/GenBank/DDBJ databases">
        <title>Murine metabolic-syndrome-specific gut microbial biobank.</title>
        <authorList>
            <person name="Liu C."/>
        </authorList>
    </citation>
    <scope>NUCLEOTIDE SEQUENCE [LARGE SCALE GENOMIC DNA]</scope>
    <source>
        <strain evidence="2 3">28</strain>
    </source>
</reference>